<keyword evidence="1" id="KW-0732">Signal</keyword>
<feature type="signal peptide" evidence="1">
    <location>
        <begin position="1"/>
        <end position="32"/>
    </location>
</feature>
<protein>
    <submittedName>
        <fullName evidence="2">Uncharacterized protein</fullName>
    </submittedName>
</protein>
<dbReference type="RefSeq" id="WP_062835072.1">
    <property type="nucleotide sequence ID" value="NZ_BCNV01000001.1"/>
</dbReference>
<dbReference type="EMBL" id="BCNV01000001">
    <property type="protein sequence ID" value="GAS82543.1"/>
    <property type="molecule type" value="Genomic_DNA"/>
</dbReference>
<reference evidence="2 3" key="1">
    <citation type="journal article" date="2016" name="Genome Announc.">
        <title>Draft Genome Sequence of Paenibacillus amylolyticus Heshi-A3, Isolated from Fermented Rice Bran in a Japanese Fermented Seafood Dish.</title>
        <authorList>
            <person name="Akuzawa S."/>
            <person name="Nagaoka J."/>
            <person name="Kanekatsu M."/>
            <person name="Kubota E."/>
            <person name="Ohtake R."/>
            <person name="Suzuki T."/>
            <person name="Kanesaki Y."/>
        </authorList>
    </citation>
    <scope>NUCLEOTIDE SEQUENCE [LARGE SCALE GENOMIC DNA]</scope>
    <source>
        <strain evidence="2 3">Heshi-A3</strain>
    </source>
</reference>
<comment type="caution">
    <text evidence="2">The sequence shown here is derived from an EMBL/GenBank/DDBJ whole genome shotgun (WGS) entry which is preliminary data.</text>
</comment>
<dbReference type="AlphaFoldDB" id="A0A100VMM3"/>
<evidence type="ECO:0000256" key="1">
    <source>
        <dbReference type="SAM" id="SignalP"/>
    </source>
</evidence>
<feature type="chain" id="PRO_5007089387" evidence="1">
    <location>
        <begin position="33"/>
        <end position="318"/>
    </location>
</feature>
<name>A0A100VMM3_PAEAM</name>
<proteinExistence type="predicted"/>
<organism evidence="2 3">
    <name type="scientific">Paenibacillus amylolyticus</name>
    <dbReference type="NCBI Taxonomy" id="1451"/>
    <lineage>
        <taxon>Bacteria</taxon>
        <taxon>Bacillati</taxon>
        <taxon>Bacillota</taxon>
        <taxon>Bacilli</taxon>
        <taxon>Bacillales</taxon>
        <taxon>Paenibacillaceae</taxon>
        <taxon>Paenibacillus</taxon>
    </lineage>
</organism>
<evidence type="ECO:0000313" key="3">
    <source>
        <dbReference type="Proteomes" id="UP000069697"/>
    </source>
</evidence>
<dbReference type="Proteomes" id="UP000069697">
    <property type="component" value="Unassembled WGS sequence"/>
</dbReference>
<gene>
    <name evidence="2" type="ORF">PAHA3_2617</name>
</gene>
<accession>A0A100VMM3</accession>
<evidence type="ECO:0000313" key="2">
    <source>
        <dbReference type="EMBL" id="GAS82543.1"/>
    </source>
</evidence>
<reference evidence="3" key="2">
    <citation type="submission" date="2016-01" db="EMBL/GenBank/DDBJ databases">
        <title>Draft Genome Sequence of Paenibacillus amylolyticus Heshi-A3 that Was Isolated from Fermented Rice Bran with Aging Salted Mackerel, Which Was Named Heshiko as Traditional Fermented Seafood in Japan.</title>
        <authorList>
            <person name="Akuzawa S."/>
            <person name="Nakagawa J."/>
            <person name="Kanekatsu T."/>
            <person name="Kubota E."/>
            <person name="Ohtake R."/>
            <person name="Suzuki T."/>
            <person name="Kanesaki Y."/>
        </authorList>
    </citation>
    <scope>NUCLEOTIDE SEQUENCE [LARGE SCALE GENOMIC DNA]</scope>
    <source>
        <strain evidence="3">Heshi-A3</strain>
    </source>
</reference>
<sequence length="318" mass="36372">MKWKQPAKLGLLAMALGCTAIGSTLTTSTTLAAPVPASKAVYHQFQTYRTEAVKSTESLIKARKYLMNHIDKVGPWQATLMTLQLENMQNVKLADMDHRMYTEQFQQAVSQAHEQLGYEQKLTYSRLLKEIKDPAVKKLLQEASDLGFKLETSEGLYYPIINYEIYQKFKPFVKADIAAYIDIMTTESNQMTTSDGGIIIPWNELIQRALEKEAFLNNFPNSNRTSAVKQWISVDYLFYGSDNTPAYDWYTDDEEIRTIDPEVKKAYEKALAKREPNTESVLLDTMEKILLVLNQNNDELTPEVRAIIETVQQQFAPE</sequence>